<evidence type="ECO:0000259" key="1">
    <source>
        <dbReference type="Pfam" id="PF15599"/>
    </source>
</evidence>
<gene>
    <name evidence="2" type="ORF">ACFFJH_12805</name>
</gene>
<dbReference type="EMBL" id="JBHLXJ010000014">
    <property type="protein sequence ID" value="MFC0350696.1"/>
    <property type="molecule type" value="Genomic_DNA"/>
</dbReference>
<sequence length="125" mass="14585">MMPLNEIQRKIYKMGQDAAIHPSRLILRTGSSGDGVPYIDISNGTYDYVIAERGVEFSRRITNDLDEFLYYFLDGVISMLSFEYEFAHRKNSEYLINVAFDKKVELMSLISKSWGIRTYEEIKHL</sequence>
<dbReference type="InterPro" id="IPR028952">
    <property type="entry name" value="Imm63"/>
</dbReference>
<reference evidence="2 3" key="1">
    <citation type="submission" date="2024-09" db="EMBL/GenBank/DDBJ databases">
        <authorList>
            <person name="Sun Q."/>
            <person name="Mori K."/>
        </authorList>
    </citation>
    <scope>NUCLEOTIDE SEQUENCE [LARGE SCALE GENOMIC DNA]</scope>
    <source>
        <strain evidence="2 3">CCM 8677</strain>
    </source>
</reference>
<name>A0ABV6II75_9BURK</name>
<keyword evidence="3" id="KW-1185">Reference proteome</keyword>
<accession>A0ABV6II75</accession>
<dbReference type="Proteomes" id="UP001589844">
    <property type="component" value="Unassembled WGS sequence"/>
</dbReference>
<dbReference type="Pfam" id="PF15599">
    <property type="entry name" value="Imm63"/>
    <property type="match status" value="1"/>
</dbReference>
<comment type="caution">
    <text evidence="2">The sequence shown here is derived from an EMBL/GenBank/DDBJ whole genome shotgun (WGS) entry which is preliminary data.</text>
</comment>
<proteinExistence type="predicted"/>
<dbReference type="RefSeq" id="WP_390213209.1">
    <property type="nucleotide sequence ID" value="NZ_JBHLXJ010000014.1"/>
</dbReference>
<evidence type="ECO:0000313" key="3">
    <source>
        <dbReference type="Proteomes" id="UP001589844"/>
    </source>
</evidence>
<organism evidence="2 3">
    <name type="scientific">Undibacterium danionis</name>
    <dbReference type="NCBI Taxonomy" id="1812100"/>
    <lineage>
        <taxon>Bacteria</taxon>
        <taxon>Pseudomonadati</taxon>
        <taxon>Pseudomonadota</taxon>
        <taxon>Betaproteobacteria</taxon>
        <taxon>Burkholderiales</taxon>
        <taxon>Oxalobacteraceae</taxon>
        <taxon>Undibacterium</taxon>
    </lineage>
</organism>
<feature type="domain" description="Immunity protein 63" evidence="1">
    <location>
        <begin position="43"/>
        <end position="123"/>
    </location>
</feature>
<protein>
    <submittedName>
        <fullName evidence="2">Imm63 family immunity protein</fullName>
    </submittedName>
</protein>
<evidence type="ECO:0000313" key="2">
    <source>
        <dbReference type="EMBL" id="MFC0350696.1"/>
    </source>
</evidence>